<dbReference type="Pfam" id="PF02403">
    <property type="entry name" value="Seryl_tRNA_N"/>
    <property type="match status" value="1"/>
</dbReference>
<dbReference type="SUPFAM" id="SSF55681">
    <property type="entry name" value="Class II aaRS and biotin synthetases"/>
    <property type="match status" value="1"/>
</dbReference>
<dbReference type="PRINTS" id="PR00981">
    <property type="entry name" value="TRNASYNTHSER"/>
</dbReference>
<dbReference type="SUPFAM" id="SSF46589">
    <property type="entry name" value="tRNA-binding arm"/>
    <property type="match status" value="1"/>
</dbReference>
<dbReference type="AlphaFoldDB" id="A0A554J9T6"/>
<feature type="site" description="Important for serine binding" evidence="15">
    <location>
        <position position="386"/>
    </location>
</feature>
<dbReference type="InterPro" id="IPR042103">
    <property type="entry name" value="SerRS_1_N_sf"/>
</dbReference>
<dbReference type="Pfam" id="PF00587">
    <property type="entry name" value="tRNA-synt_2b"/>
    <property type="match status" value="1"/>
</dbReference>
<keyword evidence="6" id="KW-0436">Ligase</keyword>
<evidence type="ECO:0000256" key="11">
    <source>
        <dbReference type="ARBA" id="ARBA00039158"/>
    </source>
</evidence>
<evidence type="ECO:0000256" key="9">
    <source>
        <dbReference type="ARBA" id="ARBA00022917"/>
    </source>
</evidence>
<comment type="caution">
    <text evidence="18">The sequence shown here is derived from an EMBL/GenBank/DDBJ whole genome shotgun (WGS) entry which is preliminary data.</text>
</comment>
<comment type="subcellular location">
    <subcellularLocation>
        <location evidence="1">Cytoplasm</location>
    </subcellularLocation>
</comment>
<evidence type="ECO:0000313" key="18">
    <source>
        <dbReference type="EMBL" id="TSC65084.1"/>
    </source>
</evidence>
<dbReference type="PANTHER" id="PTHR43697:SF1">
    <property type="entry name" value="SERINE--TRNA LIGASE"/>
    <property type="match status" value="1"/>
</dbReference>
<dbReference type="PANTHER" id="PTHR43697">
    <property type="entry name" value="SERYL-TRNA SYNTHETASE"/>
    <property type="match status" value="1"/>
</dbReference>
<sequence>MINLKLLRHDPDQFKSLLARRGVQADLLDQIIRLDEQTREQKSQLDQLRAEQKALGSTQREQASALKQQIQSLSTVYDQAILELQALSSQLPNLPSDDTPDGRDESDNQVIRQIGSRPQFQFTPLDHLALAEGLGLISTERAAKTSGSRFAYLFGGLVQIQFALVQWVMQTLTDTETLSEIAKRAGLSVPIKPFIPVVPPVFIKPDIYQKMARLEPRDERYYLPADDLYLIGSAEHTLGPLFLNEIIPADELPLRLIGYSTSFRREAGTYGKDTRGILRQHQFDKLEMEVFSTPAVSLAEQNFLVAIQEYFLGQLGLPYQVIQVCIGDMGDPDARQIDIETFMPGQDRYRETHTADLMTDYQARRLNTRFKSETGQTELVHTNDATAIAIGRILIAIMENYQQSDGTIKIPSVLQPWLNFDRLDRQTAGGLPLNQ</sequence>
<evidence type="ECO:0000256" key="2">
    <source>
        <dbReference type="ARBA" id="ARBA00005045"/>
    </source>
</evidence>
<comment type="similarity">
    <text evidence="3">Belongs to the class-II aminoacyl-tRNA synthetase family. Type-1 seryl-tRNA synthetase subfamily.</text>
</comment>
<name>A0A554J9T6_9BACT</name>
<keyword evidence="10" id="KW-0030">Aminoacyl-tRNA synthetase</keyword>
<evidence type="ECO:0000256" key="4">
    <source>
        <dbReference type="ARBA" id="ARBA00012840"/>
    </source>
</evidence>
<dbReference type="InterPro" id="IPR002314">
    <property type="entry name" value="aa-tRNA-synt_IIb"/>
</dbReference>
<comment type="catalytic activity">
    <reaction evidence="12">
        <text>tRNA(Sec) + L-serine + ATP = L-seryl-tRNA(Sec) + AMP + diphosphate + H(+)</text>
        <dbReference type="Rhea" id="RHEA:42580"/>
        <dbReference type="Rhea" id="RHEA-COMP:9742"/>
        <dbReference type="Rhea" id="RHEA-COMP:10128"/>
        <dbReference type="ChEBI" id="CHEBI:15378"/>
        <dbReference type="ChEBI" id="CHEBI:30616"/>
        <dbReference type="ChEBI" id="CHEBI:33019"/>
        <dbReference type="ChEBI" id="CHEBI:33384"/>
        <dbReference type="ChEBI" id="CHEBI:78442"/>
        <dbReference type="ChEBI" id="CHEBI:78533"/>
        <dbReference type="ChEBI" id="CHEBI:456215"/>
        <dbReference type="EC" id="6.1.1.11"/>
    </reaction>
</comment>
<evidence type="ECO:0000256" key="3">
    <source>
        <dbReference type="ARBA" id="ARBA00010728"/>
    </source>
</evidence>
<keyword evidence="7" id="KW-0547">Nucleotide-binding</keyword>
<comment type="pathway">
    <text evidence="2">Aminoacyl-tRNA biosynthesis; selenocysteinyl-tRNA(Sec) biosynthesis; L-seryl-tRNA(Sec) from L-serine and tRNA(Sec): step 1/1.</text>
</comment>
<dbReference type="Proteomes" id="UP000316253">
    <property type="component" value="Unassembled WGS sequence"/>
</dbReference>
<evidence type="ECO:0000259" key="17">
    <source>
        <dbReference type="PROSITE" id="PS50862"/>
    </source>
</evidence>
<dbReference type="NCBIfam" id="TIGR00414">
    <property type="entry name" value="serS"/>
    <property type="match status" value="1"/>
</dbReference>
<dbReference type="PIRSF" id="PIRSF001529">
    <property type="entry name" value="Ser-tRNA-synth_IIa"/>
    <property type="match status" value="1"/>
</dbReference>
<reference evidence="18 19" key="1">
    <citation type="submission" date="2017-08" db="EMBL/GenBank/DDBJ databases">
        <title>Mechanisms for carbon and nitrogen cycling indicate functional differentiation within the Candidate Phyla Radiation.</title>
        <authorList>
            <person name="Danczak R.E."/>
            <person name="Johnston M.D."/>
            <person name="Kenah C."/>
            <person name="Slattery M."/>
            <person name="Wrighton K.C."/>
            <person name="Wilkins M.J."/>
        </authorList>
    </citation>
    <scope>NUCLEOTIDE SEQUENCE [LARGE SCALE GENOMIC DNA]</scope>
    <source>
        <strain evidence="18">Gr01-1014_85</strain>
    </source>
</reference>
<evidence type="ECO:0000256" key="13">
    <source>
        <dbReference type="ARBA" id="ARBA00048823"/>
    </source>
</evidence>
<proteinExistence type="inferred from homology"/>
<dbReference type="InterPro" id="IPR045864">
    <property type="entry name" value="aa-tRNA-synth_II/BPL/LPL"/>
</dbReference>
<evidence type="ECO:0000256" key="16">
    <source>
        <dbReference type="PIRSR" id="PIRSR001529-2"/>
    </source>
</evidence>
<evidence type="ECO:0000256" key="15">
    <source>
        <dbReference type="PIRSR" id="PIRSR001529-1"/>
    </source>
</evidence>
<accession>A0A554J9T6</accession>
<dbReference type="InterPro" id="IPR006195">
    <property type="entry name" value="aa-tRNA-synth_II"/>
</dbReference>
<feature type="binding site" evidence="16">
    <location>
        <begin position="264"/>
        <end position="266"/>
    </location>
    <ligand>
        <name>ATP</name>
        <dbReference type="ChEBI" id="CHEBI:30616"/>
    </ligand>
</feature>
<evidence type="ECO:0000256" key="14">
    <source>
        <dbReference type="NCBIfam" id="TIGR00414"/>
    </source>
</evidence>
<comment type="catalytic activity">
    <reaction evidence="13">
        <text>tRNA(Ser) + L-serine + ATP = L-seryl-tRNA(Ser) + AMP + diphosphate + H(+)</text>
        <dbReference type="Rhea" id="RHEA:12292"/>
        <dbReference type="Rhea" id="RHEA-COMP:9669"/>
        <dbReference type="Rhea" id="RHEA-COMP:9703"/>
        <dbReference type="ChEBI" id="CHEBI:15378"/>
        <dbReference type="ChEBI" id="CHEBI:30616"/>
        <dbReference type="ChEBI" id="CHEBI:33019"/>
        <dbReference type="ChEBI" id="CHEBI:33384"/>
        <dbReference type="ChEBI" id="CHEBI:78442"/>
        <dbReference type="ChEBI" id="CHEBI:78533"/>
        <dbReference type="ChEBI" id="CHEBI:456215"/>
        <dbReference type="EC" id="6.1.1.11"/>
    </reaction>
</comment>
<dbReference type="InterPro" id="IPR002317">
    <property type="entry name" value="Ser-tRNA-ligase_type_1"/>
</dbReference>
<protein>
    <recommendedName>
        <fullName evidence="11 14">Serine--tRNA ligase</fullName>
        <ecNumber evidence="4 14">6.1.1.11</ecNumber>
    </recommendedName>
</protein>
<organism evidence="18 19">
    <name type="scientific">Candidatus Berkelbacteria bacterium Gr01-1014_85</name>
    <dbReference type="NCBI Taxonomy" id="2017150"/>
    <lineage>
        <taxon>Bacteria</taxon>
        <taxon>Candidatus Berkelbacteria</taxon>
    </lineage>
</organism>
<dbReference type="GO" id="GO:0004828">
    <property type="term" value="F:serine-tRNA ligase activity"/>
    <property type="evidence" value="ECO:0007669"/>
    <property type="project" value="UniProtKB-UniRule"/>
</dbReference>
<feature type="domain" description="Aminoacyl-transfer RNA synthetases class-II family profile" evidence="17">
    <location>
        <begin position="126"/>
        <end position="411"/>
    </location>
</feature>
<dbReference type="EC" id="6.1.1.11" evidence="4 14"/>
<evidence type="ECO:0000256" key="6">
    <source>
        <dbReference type="ARBA" id="ARBA00022598"/>
    </source>
</evidence>
<dbReference type="Gene3D" id="1.10.287.40">
    <property type="entry name" value="Serine-tRNA synthetase, tRNA binding domain"/>
    <property type="match status" value="1"/>
</dbReference>
<evidence type="ECO:0000256" key="7">
    <source>
        <dbReference type="ARBA" id="ARBA00022741"/>
    </source>
</evidence>
<evidence type="ECO:0000256" key="8">
    <source>
        <dbReference type="ARBA" id="ARBA00022840"/>
    </source>
</evidence>
<evidence type="ECO:0000256" key="12">
    <source>
        <dbReference type="ARBA" id="ARBA00047929"/>
    </source>
</evidence>
<dbReference type="InterPro" id="IPR015866">
    <property type="entry name" value="Ser-tRNA-synth_1_N"/>
</dbReference>
<evidence type="ECO:0000256" key="1">
    <source>
        <dbReference type="ARBA" id="ARBA00004496"/>
    </source>
</evidence>
<keyword evidence="5" id="KW-0963">Cytoplasm</keyword>
<feature type="binding site" evidence="15">
    <location>
        <position position="264"/>
    </location>
    <ligand>
        <name>L-serine</name>
        <dbReference type="ChEBI" id="CHEBI:33384"/>
    </ligand>
</feature>
<keyword evidence="9" id="KW-0648">Protein biosynthesis</keyword>
<dbReference type="EMBL" id="VMFD01000067">
    <property type="protein sequence ID" value="TSC65084.1"/>
    <property type="molecule type" value="Genomic_DNA"/>
</dbReference>
<dbReference type="GO" id="GO:0006434">
    <property type="term" value="P:seryl-tRNA aminoacylation"/>
    <property type="evidence" value="ECO:0007669"/>
    <property type="project" value="UniProtKB-UniRule"/>
</dbReference>
<evidence type="ECO:0000256" key="10">
    <source>
        <dbReference type="ARBA" id="ARBA00023146"/>
    </source>
</evidence>
<evidence type="ECO:0000256" key="5">
    <source>
        <dbReference type="ARBA" id="ARBA00022490"/>
    </source>
</evidence>
<gene>
    <name evidence="18" type="ORF">CEO22_612</name>
</gene>
<dbReference type="Gene3D" id="3.30.930.10">
    <property type="entry name" value="Bira Bifunctional Protein, Domain 2"/>
    <property type="match status" value="1"/>
</dbReference>
<dbReference type="GO" id="GO:0005524">
    <property type="term" value="F:ATP binding"/>
    <property type="evidence" value="ECO:0007669"/>
    <property type="project" value="UniProtKB-KW"/>
</dbReference>
<keyword evidence="8 16" id="KW-0067">ATP-binding</keyword>
<evidence type="ECO:0000313" key="19">
    <source>
        <dbReference type="Proteomes" id="UP000316253"/>
    </source>
</evidence>
<feature type="binding site" evidence="15">
    <location>
        <position position="287"/>
    </location>
    <ligand>
        <name>L-serine</name>
        <dbReference type="ChEBI" id="CHEBI:33384"/>
    </ligand>
</feature>
<dbReference type="InterPro" id="IPR010978">
    <property type="entry name" value="tRNA-bd_arm"/>
</dbReference>
<dbReference type="PROSITE" id="PS50862">
    <property type="entry name" value="AA_TRNA_LIGASE_II"/>
    <property type="match status" value="1"/>
</dbReference>
<dbReference type="GO" id="GO:0005737">
    <property type="term" value="C:cytoplasm"/>
    <property type="evidence" value="ECO:0007669"/>
    <property type="project" value="UniProtKB-SubCell"/>
</dbReference>